<dbReference type="PANTHER" id="PTHR15892">
    <property type="entry name" value="MITOCHONDRIAL RIBOSOMAL PROTEIN L30"/>
    <property type="match status" value="1"/>
</dbReference>
<organism evidence="10 11">
    <name type="scientific">Trichogramma kaykai</name>
    <dbReference type="NCBI Taxonomy" id="54128"/>
    <lineage>
        <taxon>Eukaryota</taxon>
        <taxon>Metazoa</taxon>
        <taxon>Ecdysozoa</taxon>
        <taxon>Arthropoda</taxon>
        <taxon>Hexapoda</taxon>
        <taxon>Insecta</taxon>
        <taxon>Pterygota</taxon>
        <taxon>Neoptera</taxon>
        <taxon>Endopterygota</taxon>
        <taxon>Hymenoptera</taxon>
        <taxon>Apocrita</taxon>
        <taxon>Proctotrupomorpha</taxon>
        <taxon>Chalcidoidea</taxon>
        <taxon>Trichogrammatidae</taxon>
        <taxon>Trichogramma</taxon>
    </lineage>
</organism>
<dbReference type="Proteomes" id="UP001627154">
    <property type="component" value="Unassembled WGS sequence"/>
</dbReference>
<keyword evidence="11" id="KW-1185">Reference proteome</keyword>
<evidence type="ECO:0000256" key="8">
    <source>
        <dbReference type="ARBA" id="ARBA00035356"/>
    </source>
</evidence>
<evidence type="ECO:0000256" key="1">
    <source>
        <dbReference type="ARBA" id="ARBA00004173"/>
    </source>
</evidence>
<evidence type="ECO:0000256" key="6">
    <source>
        <dbReference type="ARBA" id="ARBA00023274"/>
    </source>
</evidence>
<dbReference type="GO" id="GO:1990904">
    <property type="term" value="C:ribonucleoprotein complex"/>
    <property type="evidence" value="ECO:0007669"/>
    <property type="project" value="UniProtKB-KW"/>
</dbReference>
<evidence type="ECO:0000256" key="5">
    <source>
        <dbReference type="ARBA" id="ARBA00023128"/>
    </source>
</evidence>
<comment type="caution">
    <text evidence="10">The sequence shown here is derived from an EMBL/GenBank/DDBJ whole genome shotgun (WGS) entry which is preliminary data.</text>
</comment>
<dbReference type="SUPFAM" id="SSF55129">
    <property type="entry name" value="Ribosomal protein L30p/L7e"/>
    <property type="match status" value="1"/>
</dbReference>
<comment type="similarity">
    <text evidence="2">Belongs to the universal ribosomal protein uL30 family.</text>
</comment>
<dbReference type="InterPro" id="IPR016082">
    <property type="entry name" value="Ribosomal_uL30_ferredoxin-like"/>
</dbReference>
<evidence type="ECO:0000256" key="3">
    <source>
        <dbReference type="ARBA" id="ARBA00022946"/>
    </source>
</evidence>
<dbReference type="InterPro" id="IPR005996">
    <property type="entry name" value="Ribosomal_uL30_bac-type"/>
</dbReference>
<reference evidence="10 11" key="1">
    <citation type="journal article" date="2024" name="bioRxiv">
        <title>A reference genome for Trichogramma kaykai: A tiny desert-dwelling parasitoid wasp with competing sex-ratio distorters.</title>
        <authorList>
            <person name="Culotta J."/>
            <person name="Lindsey A.R."/>
        </authorList>
    </citation>
    <scope>NUCLEOTIDE SEQUENCE [LARGE SCALE GENOMIC DNA]</scope>
    <source>
        <strain evidence="10 11">KSX58</strain>
    </source>
</reference>
<proteinExistence type="inferred from homology"/>
<protein>
    <recommendedName>
        <fullName evidence="7">Large ribosomal subunit protein uL30m</fullName>
    </recommendedName>
    <alternativeName>
        <fullName evidence="8">39S ribosomal protein L30, mitochondrial</fullName>
    </alternativeName>
</protein>
<dbReference type="EMBL" id="JBJJXI010000018">
    <property type="protein sequence ID" value="KAL3406786.1"/>
    <property type="molecule type" value="Genomic_DNA"/>
</dbReference>
<name>A0ABD2XNR5_9HYME</name>
<keyword evidence="3" id="KW-0809">Transit peptide</keyword>
<evidence type="ECO:0000256" key="2">
    <source>
        <dbReference type="ARBA" id="ARBA00007594"/>
    </source>
</evidence>
<accession>A0ABD2XNR5</accession>
<dbReference type="AlphaFoldDB" id="A0ABD2XNR5"/>
<dbReference type="InterPro" id="IPR036919">
    <property type="entry name" value="Ribo_uL30_ferredoxin-like_sf"/>
</dbReference>
<keyword evidence="4" id="KW-0689">Ribosomal protein</keyword>
<comment type="subcellular location">
    <subcellularLocation>
        <location evidence="1">Mitochondrion</location>
    </subcellularLocation>
</comment>
<dbReference type="FunFam" id="3.30.1390.20:FF:000005">
    <property type="entry name" value="39S ribosomal protein L30, mitochondrial"/>
    <property type="match status" value="1"/>
</dbReference>
<keyword evidence="6" id="KW-0687">Ribonucleoprotein</keyword>
<dbReference type="PANTHER" id="PTHR15892:SF2">
    <property type="entry name" value="LARGE RIBOSOMAL SUBUNIT PROTEIN UL30M"/>
    <property type="match status" value="1"/>
</dbReference>
<evidence type="ECO:0000256" key="4">
    <source>
        <dbReference type="ARBA" id="ARBA00022980"/>
    </source>
</evidence>
<gene>
    <name evidence="10" type="ORF">TKK_000922</name>
</gene>
<evidence type="ECO:0000313" key="11">
    <source>
        <dbReference type="Proteomes" id="UP001627154"/>
    </source>
</evidence>
<sequence>MLRPLQCLVNQVRTYKHNSTPKIWKEDGVKYGLVTYYPRHKNHVDPPITPTKLFLIERVKQYKGIPYWEKQILKNINLHGEKNTKHYAVVKNTPEMCSMLWKIKHLIKVTPLNAPDKLPEPESVSTYLHENGDLLIFPKVDKSRYEATIAFKNDPKRMDGETLAEVLRDKWVNPME</sequence>
<evidence type="ECO:0000313" key="10">
    <source>
        <dbReference type="EMBL" id="KAL3406786.1"/>
    </source>
</evidence>
<dbReference type="Gene3D" id="3.30.1390.20">
    <property type="entry name" value="Ribosomal protein L30, ferredoxin-like fold domain"/>
    <property type="match status" value="1"/>
</dbReference>
<evidence type="ECO:0000256" key="7">
    <source>
        <dbReference type="ARBA" id="ARBA00035281"/>
    </source>
</evidence>
<evidence type="ECO:0000259" key="9">
    <source>
        <dbReference type="Pfam" id="PF00327"/>
    </source>
</evidence>
<keyword evidence="5" id="KW-0496">Mitochondrion</keyword>
<dbReference type="Pfam" id="PF00327">
    <property type="entry name" value="Ribosomal_L30"/>
    <property type="match status" value="1"/>
</dbReference>
<dbReference type="GO" id="GO:0005840">
    <property type="term" value="C:ribosome"/>
    <property type="evidence" value="ECO:0007669"/>
    <property type="project" value="UniProtKB-KW"/>
</dbReference>
<dbReference type="GO" id="GO:0005743">
    <property type="term" value="C:mitochondrial inner membrane"/>
    <property type="evidence" value="ECO:0007669"/>
    <property type="project" value="UniProtKB-ARBA"/>
</dbReference>
<feature type="domain" description="Large ribosomal subunit protein uL30-like ferredoxin-like fold" evidence="9">
    <location>
        <begin position="55"/>
        <end position="107"/>
    </location>
</feature>